<feature type="transmembrane region" description="Helical" evidence="9">
    <location>
        <begin position="117"/>
        <end position="136"/>
    </location>
</feature>
<feature type="transmembrane region" description="Helical" evidence="9">
    <location>
        <begin position="87"/>
        <end position="111"/>
    </location>
</feature>
<evidence type="ECO:0000256" key="1">
    <source>
        <dbReference type="ARBA" id="ARBA00004651"/>
    </source>
</evidence>
<evidence type="ECO:0000256" key="6">
    <source>
        <dbReference type="ARBA" id="ARBA00022849"/>
    </source>
</evidence>
<reference evidence="11" key="1">
    <citation type="journal article" date="2020" name="PLoS ONE">
        <title>Isolation and characterization of Streptomyces bacteriophages and Streptomyces strains encoding biosynthetic arsenals: Streptomyces strains and phages for antibiotic discovery.</title>
        <authorList>
            <person name="Montano E.T."/>
            <person name="Nideffer J.F."/>
            <person name="Brumage L."/>
            <person name="Erb M."/>
            <person name="Derman A.I."/>
            <person name="Davis J.P."/>
            <person name="Estrada E."/>
            <person name="Fu S."/>
            <person name="Le D."/>
            <person name="Vuppala A."/>
            <person name="Tran C."/>
            <person name="Luterstein E."/>
            <person name="Lakkaraju S."/>
            <person name="Panchagnula S."/>
            <person name="Ren C."/>
            <person name="Doan J."/>
            <person name="Tran S."/>
            <person name="Soriano J."/>
            <person name="Fujita Y."/>
            <person name="Gutala P."/>
            <person name="Fujii Q."/>
            <person name="Lee M."/>
            <person name="Bui A."/>
            <person name="Villarreal C."/>
            <person name="Shing S.R."/>
            <person name="Kim S."/>
            <person name="Freeman D."/>
            <person name="Racha V."/>
            <person name="Ho A."/>
            <person name="Kumar P."/>
            <person name="Falah K."/>
            <person name="Dawson T."/>
            <person name="Enustun E."/>
            <person name="Prichard A."/>
            <person name="Gomez A."/>
            <person name="Khanna K."/>
            <person name="Trigg S."/>
            <person name="Fernandez L."/>
            <person name="Pogliano K."/>
            <person name="Pogliano J."/>
        </authorList>
    </citation>
    <scope>NUCLEOTIDE SEQUENCE</scope>
    <source>
        <strain evidence="11">QF2</strain>
    </source>
</reference>
<dbReference type="InterPro" id="IPR004706">
    <property type="entry name" value="Arsenical-R_Acr3"/>
</dbReference>
<dbReference type="Pfam" id="PF01758">
    <property type="entry name" value="SBF"/>
    <property type="match status" value="1"/>
</dbReference>
<dbReference type="InterPro" id="IPR023485">
    <property type="entry name" value="Ptyr_pPase"/>
</dbReference>
<dbReference type="Pfam" id="PF01451">
    <property type="entry name" value="LMWPc"/>
    <property type="match status" value="1"/>
</dbReference>
<proteinExistence type="inferred from homology"/>
<evidence type="ECO:0000256" key="9">
    <source>
        <dbReference type="SAM" id="Phobius"/>
    </source>
</evidence>
<name>A0A927BL94_STRGL</name>
<dbReference type="GO" id="GO:0015105">
    <property type="term" value="F:arsenite transmembrane transporter activity"/>
    <property type="evidence" value="ECO:0007669"/>
    <property type="project" value="TreeGrafter"/>
</dbReference>
<feature type="transmembrane region" description="Helical" evidence="9">
    <location>
        <begin position="21"/>
        <end position="39"/>
    </location>
</feature>
<keyword evidence="7 9" id="KW-1133">Transmembrane helix</keyword>
<evidence type="ECO:0000256" key="8">
    <source>
        <dbReference type="ARBA" id="ARBA00023136"/>
    </source>
</evidence>
<evidence type="ECO:0000256" key="7">
    <source>
        <dbReference type="ARBA" id="ARBA00022989"/>
    </source>
</evidence>
<dbReference type="PANTHER" id="PTHR43057">
    <property type="entry name" value="ARSENITE EFFLUX TRANSPORTER"/>
    <property type="match status" value="1"/>
</dbReference>
<protein>
    <submittedName>
        <fullName evidence="11">ACR3 family arsenite efflux transporter</fullName>
    </submittedName>
</protein>
<dbReference type="PANTHER" id="PTHR43057:SF1">
    <property type="entry name" value="ARSENICAL-RESISTANCE PROTEIN 3"/>
    <property type="match status" value="1"/>
</dbReference>
<evidence type="ECO:0000259" key="10">
    <source>
        <dbReference type="SMART" id="SM00226"/>
    </source>
</evidence>
<dbReference type="InterPro" id="IPR002657">
    <property type="entry name" value="BilAc:Na_symport/Acr3"/>
</dbReference>
<organism evidence="11">
    <name type="scientific">Streptomyces globisporus</name>
    <dbReference type="NCBI Taxonomy" id="1908"/>
    <lineage>
        <taxon>Bacteria</taxon>
        <taxon>Bacillati</taxon>
        <taxon>Actinomycetota</taxon>
        <taxon>Actinomycetes</taxon>
        <taxon>Kitasatosporales</taxon>
        <taxon>Streptomycetaceae</taxon>
        <taxon>Streptomyces</taxon>
    </lineage>
</organism>
<feature type="transmembrane region" description="Helical" evidence="9">
    <location>
        <begin position="230"/>
        <end position="248"/>
    </location>
</feature>
<accession>A0A927BL94</accession>
<feature type="transmembrane region" description="Helical" evidence="9">
    <location>
        <begin position="260"/>
        <end position="282"/>
    </location>
</feature>
<dbReference type="Gene3D" id="3.40.50.2300">
    <property type="match status" value="1"/>
</dbReference>
<comment type="subcellular location">
    <subcellularLocation>
        <location evidence="1">Cell membrane</location>
        <topology evidence="1">Multi-pass membrane protein</topology>
    </subcellularLocation>
</comment>
<dbReference type="InterPro" id="IPR038770">
    <property type="entry name" value="Na+/solute_symporter_sf"/>
</dbReference>
<evidence type="ECO:0000256" key="4">
    <source>
        <dbReference type="ARBA" id="ARBA00022475"/>
    </source>
</evidence>
<feature type="transmembrane region" description="Helical" evidence="9">
    <location>
        <begin position="45"/>
        <end position="67"/>
    </location>
</feature>
<dbReference type="InterPro" id="IPR036196">
    <property type="entry name" value="Ptyr_pPase_sf"/>
</dbReference>
<dbReference type="GO" id="GO:0015297">
    <property type="term" value="F:antiporter activity"/>
    <property type="evidence" value="ECO:0007669"/>
    <property type="project" value="InterPro"/>
</dbReference>
<dbReference type="CDD" id="cd16345">
    <property type="entry name" value="LMWP_ArsC"/>
    <property type="match status" value="1"/>
</dbReference>
<comment type="similarity">
    <text evidence="2">Belongs to the arsenical resistance-3 (ACR3) (TC 2.A.59) family.</text>
</comment>
<feature type="transmembrane region" description="Helical" evidence="9">
    <location>
        <begin position="190"/>
        <end position="209"/>
    </location>
</feature>
<dbReference type="AlphaFoldDB" id="A0A927BL94"/>
<keyword evidence="4" id="KW-1003">Cell membrane</keyword>
<dbReference type="NCBIfam" id="TIGR00832">
    <property type="entry name" value="acr3"/>
    <property type="match status" value="1"/>
</dbReference>
<evidence type="ECO:0000313" key="11">
    <source>
        <dbReference type="EMBL" id="MBD2828666.1"/>
    </source>
</evidence>
<dbReference type="Gene3D" id="1.20.1530.20">
    <property type="match status" value="1"/>
</dbReference>
<dbReference type="EMBL" id="JACWUS010000001">
    <property type="protein sequence ID" value="MBD2828666.1"/>
    <property type="molecule type" value="Genomic_DNA"/>
</dbReference>
<feature type="domain" description="Phosphotyrosine protein phosphatase I" evidence="10">
    <location>
        <begin position="373"/>
        <end position="498"/>
    </location>
</feature>
<keyword evidence="5 9" id="KW-0812">Transmembrane</keyword>
<feature type="transmembrane region" description="Helical" evidence="9">
    <location>
        <begin position="322"/>
        <end position="346"/>
    </location>
</feature>
<dbReference type="GO" id="GO:0005886">
    <property type="term" value="C:plasma membrane"/>
    <property type="evidence" value="ECO:0007669"/>
    <property type="project" value="UniProtKB-SubCell"/>
</dbReference>
<sequence length="512" mass="54790">MSAGAPEQGVAGRLSFLDRYLAVWILAAMAAGLGLGRLVPGLGDALATVTVSGVSLPIALGLLVMMYPVLAKVRYDRLDTVTRDRRLLLPSLLLNWVLGPALMFALAWMFLPDLPEYRTGLIIVGLARCIAMVIIWNDLACGHREAAAVLVALNSVFQVIAFSALGWFYLQVLPGWLGLEQTGLDVSVWEIARSVLIFLGIPLAAGYLTRRIGERAKGRTWYETRLIPRIGPFALYGLLFTIVVLFALQGGAITSQPFDVARIALPLLVYFVLMWAGSMLLGKAVGLDHPRTTTLAFTAAGNNFELAIAVAIAAFGATSGQALAGVVGPLIEVPVLIGLVHVALYARRYFTPPPPRTPHRRRSPPVPDTPQRPSVLFVCVHNAGRSQMAAALLTHLAGDRVHVRSAGSAPADTVNPAVVEALAEVGIDMSAEVPKVLTADAVRASDVVITMGCGDACPVFPGKRYLDWRLPDPAGRGVAAVRPIRDEIERRVRALIDAIAPQPDSIAQQPDA</sequence>
<keyword evidence="6" id="KW-0059">Arsenical resistance</keyword>
<evidence type="ECO:0000256" key="2">
    <source>
        <dbReference type="ARBA" id="ARBA00010110"/>
    </source>
</evidence>
<keyword evidence="3" id="KW-0813">Transport</keyword>
<evidence type="ECO:0000256" key="3">
    <source>
        <dbReference type="ARBA" id="ARBA00022448"/>
    </source>
</evidence>
<keyword evidence="8 9" id="KW-0472">Membrane</keyword>
<gene>
    <name evidence="11" type="primary">arsB</name>
    <name evidence="11" type="ORF">ID875_10535</name>
</gene>
<dbReference type="SMART" id="SM00226">
    <property type="entry name" value="LMWPc"/>
    <property type="match status" value="1"/>
</dbReference>
<dbReference type="SUPFAM" id="SSF52788">
    <property type="entry name" value="Phosphotyrosine protein phosphatases I"/>
    <property type="match status" value="1"/>
</dbReference>
<comment type="caution">
    <text evidence="11">The sequence shown here is derived from an EMBL/GenBank/DDBJ whole genome shotgun (WGS) entry which is preliminary data.</text>
</comment>
<feature type="transmembrane region" description="Helical" evidence="9">
    <location>
        <begin position="148"/>
        <end position="170"/>
    </location>
</feature>
<evidence type="ECO:0000256" key="5">
    <source>
        <dbReference type="ARBA" id="ARBA00022692"/>
    </source>
</evidence>
<dbReference type="GO" id="GO:0015104">
    <property type="term" value="F:antimonite transmembrane transporter activity"/>
    <property type="evidence" value="ECO:0007669"/>
    <property type="project" value="TreeGrafter"/>
</dbReference>
<dbReference type="FunFam" id="1.20.1530.20:FF:000009">
    <property type="entry name" value="Arsenite transporter, ACR3 family"/>
    <property type="match status" value="1"/>
</dbReference>
<feature type="transmembrane region" description="Helical" evidence="9">
    <location>
        <begin position="294"/>
        <end position="316"/>
    </location>
</feature>
<dbReference type="GO" id="GO:0046685">
    <property type="term" value="P:response to arsenic-containing substance"/>
    <property type="evidence" value="ECO:0007669"/>
    <property type="project" value="UniProtKB-KW"/>
</dbReference>